<dbReference type="RefSeq" id="WP_072756656.1">
    <property type="nucleotide sequence ID" value="NZ_FQUK01000062.1"/>
</dbReference>
<keyword evidence="2" id="KW-1185">Reference proteome</keyword>
<protein>
    <recommendedName>
        <fullName evidence="3">Protein FliT</fullName>
    </recommendedName>
</protein>
<name>A0A1M5ATV4_9GAMM</name>
<proteinExistence type="predicted"/>
<gene>
    <name evidence="1" type="ORF">SAMN02745204_02290</name>
</gene>
<evidence type="ECO:0000313" key="2">
    <source>
        <dbReference type="Proteomes" id="UP000242857"/>
    </source>
</evidence>
<dbReference type="EMBL" id="FQUK01000062">
    <property type="protein sequence ID" value="SHF33556.1"/>
    <property type="molecule type" value="Genomic_DNA"/>
</dbReference>
<dbReference type="Proteomes" id="UP000242857">
    <property type="component" value="Unassembled WGS sequence"/>
</dbReference>
<sequence>MTDYAPDAVPALPAEAIRAALGQADLDMAAALLEAHDRAVRQALTADALLDPRQAQRWACLLQEQQAFLEELARLRDHVGEQLRQLQRHQRGARAYLGSGA</sequence>
<accession>A0A1M5ATV4</accession>
<dbReference type="AlphaFoldDB" id="A0A1M5ATV4"/>
<reference evidence="2" key="1">
    <citation type="submission" date="2016-11" db="EMBL/GenBank/DDBJ databases">
        <authorList>
            <person name="Varghese N."/>
            <person name="Submissions S."/>
        </authorList>
    </citation>
    <scope>NUCLEOTIDE SEQUENCE [LARGE SCALE GENOMIC DNA]</scope>
    <source>
        <strain evidence="2">DSM 14834</strain>
    </source>
</reference>
<evidence type="ECO:0008006" key="3">
    <source>
        <dbReference type="Google" id="ProtNLM"/>
    </source>
</evidence>
<evidence type="ECO:0000313" key="1">
    <source>
        <dbReference type="EMBL" id="SHF33556.1"/>
    </source>
</evidence>
<organism evidence="1 2">
    <name type="scientific">Thermomonas hydrothermalis</name>
    <dbReference type="NCBI Taxonomy" id="213588"/>
    <lineage>
        <taxon>Bacteria</taxon>
        <taxon>Pseudomonadati</taxon>
        <taxon>Pseudomonadota</taxon>
        <taxon>Gammaproteobacteria</taxon>
        <taxon>Lysobacterales</taxon>
        <taxon>Lysobacteraceae</taxon>
        <taxon>Thermomonas</taxon>
    </lineage>
</organism>
<dbReference type="STRING" id="213588.SAMN02745204_02290"/>